<comment type="similarity">
    <text evidence="2">Belongs to the DAMOX/DASOX family.</text>
</comment>
<dbReference type="Gene3D" id="3.40.50.720">
    <property type="entry name" value="NAD(P)-binding Rossmann-like Domain"/>
    <property type="match status" value="1"/>
</dbReference>
<dbReference type="GO" id="GO:0019478">
    <property type="term" value="P:D-amino acid catabolic process"/>
    <property type="evidence" value="ECO:0007669"/>
    <property type="project" value="TreeGrafter"/>
</dbReference>
<dbReference type="OrthoDB" id="2015447at2759"/>
<evidence type="ECO:0000313" key="8">
    <source>
        <dbReference type="EMBL" id="RIA89424.1"/>
    </source>
</evidence>
<dbReference type="SUPFAM" id="SSF51971">
    <property type="entry name" value="Nucleotide-binding domain"/>
    <property type="match status" value="1"/>
</dbReference>
<evidence type="ECO:0000256" key="1">
    <source>
        <dbReference type="ARBA" id="ARBA00001974"/>
    </source>
</evidence>
<evidence type="ECO:0000259" key="7">
    <source>
        <dbReference type="Pfam" id="PF01266"/>
    </source>
</evidence>
<dbReference type="Pfam" id="PF01266">
    <property type="entry name" value="DAO"/>
    <property type="match status" value="1"/>
</dbReference>
<dbReference type="PANTHER" id="PTHR11530">
    <property type="entry name" value="D-AMINO ACID OXIDASE"/>
    <property type="match status" value="1"/>
</dbReference>
<dbReference type="GO" id="GO:0071949">
    <property type="term" value="F:FAD binding"/>
    <property type="evidence" value="ECO:0007669"/>
    <property type="project" value="InterPro"/>
</dbReference>
<evidence type="ECO:0000256" key="4">
    <source>
        <dbReference type="ARBA" id="ARBA00022827"/>
    </source>
</evidence>
<keyword evidence="9" id="KW-1185">Reference proteome</keyword>
<feature type="binding site" evidence="6">
    <location>
        <position position="217"/>
    </location>
    <ligand>
        <name>D-dopa</name>
        <dbReference type="ChEBI" id="CHEBI:149689"/>
    </ligand>
</feature>
<feature type="domain" description="FAD dependent oxidoreductase" evidence="7">
    <location>
        <begin position="7"/>
        <end position="333"/>
    </location>
</feature>
<evidence type="ECO:0000256" key="3">
    <source>
        <dbReference type="ARBA" id="ARBA00022630"/>
    </source>
</evidence>
<evidence type="ECO:0000256" key="5">
    <source>
        <dbReference type="ARBA" id="ARBA00023002"/>
    </source>
</evidence>
<evidence type="ECO:0000313" key="9">
    <source>
        <dbReference type="Proteomes" id="UP000265703"/>
    </source>
</evidence>
<feature type="binding site" evidence="6">
    <location>
        <position position="224"/>
    </location>
    <ligand>
        <name>D-dopa</name>
        <dbReference type="ChEBI" id="CHEBI:149689"/>
    </ligand>
</feature>
<dbReference type="GO" id="GO:0003884">
    <property type="term" value="F:D-amino-acid oxidase activity"/>
    <property type="evidence" value="ECO:0007669"/>
    <property type="project" value="InterPro"/>
</dbReference>
<dbReference type="STRING" id="658196.A0A397T2Z7"/>
<feature type="binding site" evidence="6">
    <location>
        <position position="286"/>
    </location>
    <ligand>
        <name>D-dopa</name>
        <dbReference type="ChEBI" id="CHEBI:149689"/>
    </ligand>
</feature>
<protein>
    <recommendedName>
        <fullName evidence="7">FAD dependent oxidoreductase domain-containing protein</fullName>
    </recommendedName>
</protein>
<dbReference type="InterPro" id="IPR006076">
    <property type="entry name" value="FAD-dep_OxRdtase"/>
</dbReference>
<sequence>MVKKTRVNIVGAGVIGLTTGLVLQRNGYQVNIIAEHWPGDLNVNYTSPWAGAYIKPDPKLDEKWRKLEEVSYKTLWALSYMDDTSVIRIPGFDMYSKDLQINGEPWLKGIYHKFQVIPKDKLPKGVEYGISYTTVSMDVPKYLRWLLNQFTNAGGTKKKAHLNHLNDAFEPDVDIVVNCTGISARTFGGVEDDKVFSTRGQLVAVWAPHVKTAKALHEDDTLTYIIPREDGEVILGGTSDVNEYDGTPDPKTAELILNRCVKLCPELHQGKGLSSLQIIRHTVGLRPSRKDGIRLETEIRKNSAGKDVIVCHNYGHHSHGYARSWGSAMEVLDLIEAAVKNRQRNVAKL</sequence>
<organism evidence="8 9">
    <name type="scientific">Glomus cerebriforme</name>
    <dbReference type="NCBI Taxonomy" id="658196"/>
    <lineage>
        <taxon>Eukaryota</taxon>
        <taxon>Fungi</taxon>
        <taxon>Fungi incertae sedis</taxon>
        <taxon>Mucoromycota</taxon>
        <taxon>Glomeromycotina</taxon>
        <taxon>Glomeromycetes</taxon>
        <taxon>Glomerales</taxon>
        <taxon>Glomeraceae</taxon>
        <taxon>Glomus</taxon>
    </lineage>
</organism>
<gene>
    <name evidence="8" type="ORF">C1645_824881</name>
</gene>
<dbReference type="InterPro" id="IPR023209">
    <property type="entry name" value="DAO"/>
</dbReference>
<keyword evidence="4 6" id="KW-0274">FAD</keyword>
<feature type="binding site" evidence="6">
    <location>
        <position position="180"/>
    </location>
    <ligand>
        <name>FAD</name>
        <dbReference type="ChEBI" id="CHEBI:57692"/>
    </ligand>
</feature>
<reference evidence="8 9" key="1">
    <citation type="submission" date="2018-06" db="EMBL/GenBank/DDBJ databases">
        <title>Comparative genomics reveals the genomic features of Rhizophagus irregularis, R. cerebriforme, R. diaphanum and Gigaspora rosea, and their symbiotic lifestyle signature.</title>
        <authorList>
            <person name="Morin E."/>
            <person name="San Clemente H."/>
            <person name="Chen E.C.H."/>
            <person name="De La Providencia I."/>
            <person name="Hainaut M."/>
            <person name="Kuo A."/>
            <person name="Kohler A."/>
            <person name="Murat C."/>
            <person name="Tang N."/>
            <person name="Roy S."/>
            <person name="Loubradou J."/>
            <person name="Henrissat B."/>
            <person name="Grigoriev I.V."/>
            <person name="Corradi N."/>
            <person name="Roux C."/>
            <person name="Martin F.M."/>
        </authorList>
    </citation>
    <scope>NUCLEOTIDE SEQUENCE [LARGE SCALE GENOMIC DNA]</scope>
    <source>
        <strain evidence="8 9">DAOM 227022</strain>
    </source>
</reference>
<accession>A0A397T2Z7</accession>
<dbReference type="SUPFAM" id="SSF54373">
    <property type="entry name" value="FAD-linked reductases, C-terminal domain"/>
    <property type="match status" value="1"/>
</dbReference>
<dbReference type="Gene3D" id="3.30.9.10">
    <property type="entry name" value="D-Amino Acid Oxidase, subunit A, domain 2"/>
    <property type="match status" value="1"/>
</dbReference>
<name>A0A397T2Z7_9GLOM</name>
<dbReference type="GO" id="GO:0005737">
    <property type="term" value="C:cytoplasm"/>
    <property type="evidence" value="ECO:0007669"/>
    <property type="project" value="TreeGrafter"/>
</dbReference>
<dbReference type="Proteomes" id="UP000265703">
    <property type="component" value="Unassembled WGS sequence"/>
</dbReference>
<dbReference type="PANTHER" id="PTHR11530:SF11">
    <property type="entry name" value="D-ASPARTATE OXIDASE"/>
    <property type="match status" value="1"/>
</dbReference>
<evidence type="ECO:0000256" key="2">
    <source>
        <dbReference type="ARBA" id="ARBA00006730"/>
    </source>
</evidence>
<feature type="binding site" evidence="6">
    <location>
        <begin position="46"/>
        <end position="47"/>
    </location>
    <ligand>
        <name>FAD</name>
        <dbReference type="ChEBI" id="CHEBI:57692"/>
    </ligand>
</feature>
<keyword evidence="3" id="KW-0285">Flavoprotein</keyword>
<proteinExistence type="inferred from homology"/>
<dbReference type="EMBL" id="QKYT01000220">
    <property type="protein sequence ID" value="RIA89424.1"/>
    <property type="molecule type" value="Genomic_DNA"/>
</dbReference>
<keyword evidence="5" id="KW-0560">Oxidoreductase</keyword>
<comment type="caution">
    <text evidence="8">The sequence shown here is derived from an EMBL/GenBank/DDBJ whole genome shotgun (WGS) entry which is preliminary data.</text>
</comment>
<dbReference type="AlphaFoldDB" id="A0A397T2Z7"/>
<dbReference type="PIRSF" id="PIRSF000189">
    <property type="entry name" value="D-aa_oxidase"/>
    <property type="match status" value="1"/>
</dbReference>
<comment type="cofactor">
    <cofactor evidence="1 6">
        <name>FAD</name>
        <dbReference type="ChEBI" id="CHEBI:57692"/>
    </cofactor>
</comment>
<evidence type="ECO:0000256" key="6">
    <source>
        <dbReference type="PIRSR" id="PIRSR000189-1"/>
    </source>
</evidence>